<dbReference type="CDD" id="cd03360">
    <property type="entry name" value="LbH_AT_putative"/>
    <property type="match status" value="1"/>
</dbReference>
<dbReference type="PANTHER" id="PTHR43300:SF7">
    <property type="entry name" value="UDP-N-ACETYLBACILLOSAMINE N-ACETYLTRANSFERASE"/>
    <property type="match status" value="1"/>
</dbReference>
<feature type="binding site" evidence="3">
    <location>
        <position position="188"/>
    </location>
    <ligand>
        <name>acetyl-CoA</name>
        <dbReference type="ChEBI" id="CHEBI:57288"/>
    </ligand>
</feature>
<dbReference type="Gene3D" id="2.160.10.10">
    <property type="entry name" value="Hexapeptide repeat proteins"/>
    <property type="match status" value="1"/>
</dbReference>
<feature type="active site" description="Proton acceptor" evidence="2">
    <location>
        <position position="140"/>
    </location>
</feature>
<dbReference type="AlphaFoldDB" id="A0A7K1GAL9"/>
<dbReference type="InterPro" id="IPR011004">
    <property type="entry name" value="Trimer_LpxA-like_sf"/>
</dbReference>
<dbReference type="EMBL" id="WJYA01000001">
    <property type="protein sequence ID" value="MTE25444.1"/>
    <property type="molecule type" value="Genomic_DNA"/>
</dbReference>
<dbReference type="InterPro" id="IPR050179">
    <property type="entry name" value="Trans_hexapeptide_repeat"/>
</dbReference>
<dbReference type="InterPro" id="IPR041561">
    <property type="entry name" value="PglD_N"/>
</dbReference>
<feature type="domain" description="PglD N-terminal" evidence="4">
    <location>
        <begin position="3"/>
        <end position="81"/>
    </location>
</feature>
<comment type="similarity">
    <text evidence="1">Belongs to the transferase hexapeptide repeat family.</text>
</comment>
<accession>A0A7K1GAL9</accession>
<dbReference type="InterPro" id="IPR020019">
    <property type="entry name" value="AcTrfase_PglD-like"/>
</dbReference>
<keyword evidence="6" id="KW-1185">Reference proteome</keyword>
<dbReference type="GO" id="GO:0016740">
    <property type="term" value="F:transferase activity"/>
    <property type="evidence" value="ECO:0007669"/>
    <property type="project" value="UniProtKB-KW"/>
</dbReference>
<evidence type="ECO:0000256" key="1">
    <source>
        <dbReference type="ARBA" id="ARBA00007274"/>
    </source>
</evidence>
<dbReference type="SUPFAM" id="SSF51161">
    <property type="entry name" value="Trimeric LpxA-like enzymes"/>
    <property type="match status" value="1"/>
</dbReference>
<keyword evidence="5" id="KW-0808">Transferase</keyword>
<dbReference type="PANTHER" id="PTHR43300">
    <property type="entry name" value="ACETYLTRANSFERASE"/>
    <property type="match status" value="1"/>
</dbReference>
<evidence type="ECO:0000256" key="3">
    <source>
        <dbReference type="PIRSR" id="PIRSR620019-2"/>
    </source>
</evidence>
<feature type="binding site" evidence="3">
    <location>
        <begin position="10"/>
        <end position="12"/>
    </location>
    <ligand>
        <name>substrate</name>
    </ligand>
</feature>
<evidence type="ECO:0000259" key="4">
    <source>
        <dbReference type="Pfam" id="PF17836"/>
    </source>
</evidence>
<comment type="caution">
    <text evidence="5">The sequence shown here is derived from an EMBL/GenBank/DDBJ whole genome shotgun (WGS) entry which is preliminary data.</text>
</comment>
<evidence type="ECO:0000313" key="5">
    <source>
        <dbReference type="EMBL" id="MTE25444.1"/>
    </source>
</evidence>
<name>A0A7K1GAL9_9FLAO</name>
<feature type="site" description="Increases basicity of active site His" evidence="2">
    <location>
        <position position="141"/>
    </location>
</feature>
<feature type="binding site" evidence="3">
    <location>
        <position position="71"/>
    </location>
    <ligand>
        <name>substrate</name>
    </ligand>
</feature>
<evidence type="ECO:0000313" key="6">
    <source>
        <dbReference type="Proteomes" id="UP000447545"/>
    </source>
</evidence>
<dbReference type="Pfam" id="PF17836">
    <property type="entry name" value="PglD_N"/>
    <property type="match status" value="1"/>
</dbReference>
<reference evidence="5 6" key="1">
    <citation type="submission" date="2019-11" db="EMBL/GenBank/DDBJ databases">
        <title>Winogradskyella ouciana sp. nov., isolated from the hadal seawater of the Mariana Trench.</title>
        <authorList>
            <person name="Liu R."/>
        </authorList>
    </citation>
    <scope>NUCLEOTIDE SEQUENCE [LARGE SCALE GENOMIC DNA]</scope>
    <source>
        <strain evidence="5 6">ZXX205</strain>
    </source>
</reference>
<dbReference type="RefSeq" id="WP_155087287.1">
    <property type="nucleotide sequence ID" value="NZ_WJYA01000001.1"/>
</dbReference>
<sequence length="228" mass="24173">MKNILIYGASGHAKMIVDIIQKNNTHNFLGFIDSYKPINEDVYGFKVLGNLELLPSLIKKFDIDGIVIGIGNNDTRLLAYKNIIDVAPNLKFIPIVHPSAILANDIIIPEGTVVMPGAIVNANAKVGKFCLLNTKSSLGHDSIMSDFSSLASGATIGGNVKIGFCSTICLSASVAQNTTIGDYTTIGGASLVLKSIGDHKLAFGVPINTIKDKKASSKILVKKVPYAS</sequence>
<protein>
    <submittedName>
        <fullName evidence="5">Transferase</fullName>
    </submittedName>
</protein>
<dbReference type="Proteomes" id="UP000447545">
    <property type="component" value="Unassembled WGS sequence"/>
</dbReference>
<gene>
    <name evidence="5" type="ORF">F1003_00745</name>
</gene>
<dbReference type="NCBIfam" id="TIGR03570">
    <property type="entry name" value="NeuD_NnaD"/>
    <property type="match status" value="1"/>
</dbReference>
<organism evidence="5 6">
    <name type="scientific">Winogradskyella ouciana</name>
    <dbReference type="NCBI Taxonomy" id="2608631"/>
    <lineage>
        <taxon>Bacteria</taxon>
        <taxon>Pseudomonadati</taxon>
        <taxon>Bacteroidota</taxon>
        <taxon>Flavobacteriia</taxon>
        <taxon>Flavobacteriales</taxon>
        <taxon>Flavobacteriaceae</taxon>
        <taxon>Winogradskyella</taxon>
    </lineage>
</organism>
<proteinExistence type="inferred from homology"/>
<evidence type="ECO:0000256" key="2">
    <source>
        <dbReference type="PIRSR" id="PIRSR620019-1"/>
    </source>
</evidence>
<dbReference type="Gene3D" id="3.40.50.20">
    <property type="match status" value="1"/>
</dbReference>